<keyword evidence="8" id="KW-1185">Reference proteome</keyword>
<dbReference type="NCBIfam" id="TIGR00421">
    <property type="entry name" value="ubiX_pad"/>
    <property type="match status" value="1"/>
</dbReference>
<evidence type="ECO:0000256" key="5">
    <source>
        <dbReference type="HAMAP-Rule" id="MF_01984"/>
    </source>
</evidence>
<comment type="function">
    <text evidence="5">Flavin prenyltransferase that catalyzes the synthesis of the prenylated FMN cofactor (prenyl-FMN) for 4-hydroxy-3-polyprenylbenzoic acid decarboxylase UbiD. The prenyltransferase is metal-independent and links a dimethylallyl moiety from dimethylallyl monophosphate (DMAP) to the flavin N5 and C6 atoms of FMN.</text>
</comment>
<name>A0ABQ0AAU7_9GAMM</name>
<evidence type="ECO:0000256" key="3">
    <source>
        <dbReference type="ARBA" id="ARBA00022643"/>
    </source>
</evidence>
<evidence type="ECO:0000259" key="6">
    <source>
        <dbReference type="Pfam" id="PF02441"/>
    </source>
</evidence>
<comment type="catalytic activity">
    <reaction evidence="5">
        <text>dimethylallyl phosphate + FMNH2 = prenylated FMNH2 + phosphate</text>
        <dbReference type="Rhea" id="RHEA:37743"/>
        <dbReference type="ChEBI" id="CHEBI:43474"/>
        <dbReference type="ChEBI" id="CHEBI:57618"/>
        <dbReference type="ChEBI" id="CHEBI:87467"/>
        <dbReference type="ChEBI" id="CHEBI:88052"/>
        <dbReference type="EC" id="2.5.1.129"/>
    </reaction>
</comment>
<dbReference type="InterPro" id="IPR036551">
    <property type="entry name" value="Flavin_trans-like"/>
</dbReference>
<gene>
    <name evidence="5 7" type="primary">ubiX</name>
    <name evidence="7" type="ORF">NBRC116591_25900</name>
</gene>
<sequence>MTKRVTVAITGASGAQYALRLVECLLAAGCEVSLLISKAGEIVIREETGLALPGEEWGIAAQQQFLQNHFWIGDGQLKLYGREDWFSHVASGSAAPTEMVICPASGGTVSAIAHGASNNLIERAADVILKENRKLIIVPRETPLSAIHLENLLKLSKLGVVILPAAPGFYHQPQSINDLIDFIVGRILDQLDVPQSIMPRWGN</sequence>
<feature type="binding site" evidence="5">
    <location>
        <position position="140"/>
    </location>
    <ligand>
        <name>FMN</name>
        <dbReference type="ChEBI" id="CHEBI:58210"/>
    </ligand>
</feature>
<keyword evidence="3 5" id="KW-0288">FMN</keyword>
<evidence type="ECO:0000256" key="2">
    <source>
        <dbReference type="ARBA" id="ARBA00022630"/>
    </source>
</evidence>
<keyword evidence="4 5" id="KW-0808">Transferase</keyword>
<evidence type="ECO:0000256" key="4">
    <source>
        <dbReference type="ARBA" id="ARBA00022679"/>
    </source>
</evidence>
<accession>A0ABQ0AAU7</accession>
<feature type="binding site" evidence="5">
    <location>
        <position position="37"/>
    </location>
    <ligand>
        <name>FMN</name>
        <dbReference type="ChEBI" id="CHEBI:58210"/>
    </ligand>
</feature>
<keyword evidence="1 5" id="KW-0637">Prenyltransferase</keyword>
<comment type="caution">
    <text evidence="5">Lacks conserved residue(s) required for the propagation of feature annotation.</text>
</comment>
<dbReference type="HAMAP" id="MF_01984">
    <property type="entry name" value="ubiX_pad"/>
    <property type="match status" value="1"/>
</dbReference>
<evidence type="ECO:0000313" key="7">
    <source>
        <dbReference type="EMBL" id="GAA6168779.1"/>
    </source>
</evidence>
<dbReference type="PANTHER" id="PTHR43374">
    <property type="entry name" value="FLAVIN PRENYLTRANSFERASE"/>
    <property type="match status" value="1"/>
</dbReference>
<evidence type="ECO:0000313" key="8">
    <source>
        <dbReference type="Proteomes" id="UP001465153"/>
    </source>
</evidence>
<reference evidence="7 8" key="1">
    <citation type="submission" date="2024-04" db="EMBL/GenBank/DDBJ databases">
        <title>Draft genome sequence of Sessilibacter corallicola NBRC 116591.</title>
        <authorList>
            <person name="Miyakawa T."/>
            <person name="Kusuya Y."/>
            <person name="Miura T."/>
        </authorList>
    </citation>
    <scope>NUCLEOTIDE SEQUENCE [LARGE SCALE GENOMIC DNA]</scope>
    <source>
        <strain evidence="7 8">KU-00831-HH</strain>
    </source>
</reference>
<dbReference type="RefSeq" id="WP_233088295.1">
    <property type="nucleotide sequence ID" value="NZ_BAABWN010000008.1"/>
</dbReference>
<dbReference type="Pfam" id="PF02441">
    <property type="entry name" value="Flavoprotein"/>
    <property type="match status" value="1"/>
</dbReference>
<dbReference type="SUPFAM" id="SSF52507">
    <property type="entry name" value="Homo-oligomeric flavin-containing Cys decarboxylases, HFCD"/>
    <property type="match status" value="1"/>
</dbReference>
<organism evidence="7 8">
    <name type="scientific">Sessilibacter corallicola</name>
    <dbReference type="NCBI Taxonomy" id="2904075"/>
    <lineage>
        <taxon>Bacteria</taxon>
        <taxon>Pseudomonadati</taxon>
        <taxon>Pseudomonadota</taxon>
        <taxon>Gammaproteobacteria</taxon>
        <taxon>Cellvibrionales</taxon>
        <taxon>Cellvibrionaceae</taxon>
        <taxon>Sessilibacter</taxon>
    </lineage>
</organism>
<feature type="binding site" evidence="5">
    <location>
        <position position="186"/>
    </location>
    <ligand>
        <name>dimethylallyl phosphate</name>
        <dbReference type="ChEBI" id="CHEBI:88052"/>
    </ligand>
</feature>
<feature type="binding site" evidence="5">
    <location>
        <position position="170"/>
    </location>
    <ligand>
        <name>dimethylallyl phosphate</name>
        <dbReference type="ChEBI" id="CHEBI:88052"/>
    </ligand>
</feature>
<dbReference type="InterPro" id="IPR003382">
    <property type="entry name" value="Flavoprotein"/>
</dbReference>
<dbReference type="PANTHER" id="PTHR43374:SF1">
    <property type="entry name" value="FLAVIN PRENYLTRANSFERASE PAD1, MITOCHONDRIAL"/>
    <property type="match status" value="1"/>
</dbReference>
<dbReference type="Gene3D" id="3.40.50.1950">
    <property type="entry name" value="Flavin prenyltransferase-like"/>
    <property type="match status" value="1"/>
</dbReference>
<comment type="caution">
    <text evidence="7">The sequence shown here is derived from an EMBL/GenBank/DDBJ whole genome shotgun (WGS) entry which is preliminary data.</text>
</comment>
<evidence type="ECO:0000256" key="1">
    <source>
        <dbReference type="ARBA" id="ARBA00022602"/>
    </source>
</evidence>
<keyword evidence="2 5" id="KW-0285">Flavoprotein</keyword>
<feature type="domain" description="Flavoprotein" evidence="6">
    <location>
        <begin position="3"/>
        <end position="191"/>
    </location>
</feature>
<protein>
    <recommendedName>
        <fullName evidence="5">Flavin prenyltransferase UbiX</fullName>
        <ecNumber evidence="5">2.5.1.129</ecNumber>
    </recommendedName>
</protein>
<comment type="similarity">
    <text evidence="5">Belongs to the UbiX/PAD1 family.</text>
</comment>
<dbReference type="EMBL" id="BAABWN010000008">
    <property type="protein sequence ID" value="GAA6168779.1"/>
    <property type="molecule type" value="Genomic_DNA"/>
</dbReference>
<dbReference type="EC" id="2.5.1.129" evidence="5"/>
<feature type="binding site" evidence="5">
    <location>
        <begin position="11"/>
        <end position="13"/>
    </location>
    <ligand>
        <name>FMN</name>
        <dbReference type="ChEBI" id="CHEBI:58210"/>
    </ligand>
</feature>
<proteinExistence type="inferred from homology"/>
<dbReference type="NCBIfam" id="NF004685">
    <property type="entry name" value="PRK06029.1"/>
    <property type="match status" value="1"/>
</dbReference>
<dbReference type="InterPro" id="IPR004507">
    <property type="entry name" value="UbiX-like"/>
</dbReference>
<feature type="binding site" evidence="5">
    <location>
        <begin position="105"/>
        <end position="108"/>
    </location>
    <ligand>
        <name>FMN</name>
        <dbReference type="ChEBI" id="CHEBI:58210"/>
    </ligand>
</feature>
<dbReference type="Proteomes" id="UP001465153">
    <property type="component" value="Unassembled WGS sequence"/>
</dbReference>